<keyword evidence="3" id="KW-1185">Reference proteome</keyword>
<organism evidence="2 3">
    <name type="scientific">Nemorincola caseinilytica</name>
    <dbReference type="NCBI Taxonomy" id="2054315"/>
    <lineage>
        <taxon>Bacteria</taxon>
        <taxon>Pseudomonadati</taxon>
        <taxon>Bacteroidota</taxon>
        <taxon>Chitinophagia</taxon>
        <taxon>Chitinophagales</taxon>
        <taxon>Chitinophagaceae</taxon>
        <taxon>Nemorincola</taxon>
    </lineage>
</organism>
<dbReference type="Gene3D" id="3.90.180.10">
    <property type="entry name" value="Medium-chain alcohol dehydrogenases, catalytic domain"/>
    <property type="match status" value="1"/>
</dbReference>
<comment type="caution">
    <text evidence="2">The sequence shown here is derived from an EMBL/GenBank/DDBJ whole genome shotgun (WGS) entry which is preliminary data.</text>
</comment>
<sequence>MKAAIINDFGELPQYKDFPDPVVNEGETLVHVRASVLENFDKGTAKGTHYSSKKLFPQFPAIVGTDGIGVTEDGRTVGFGNMKPPYGAFAEKAAAGYIVPAPVDIDPAKVAAIPPSVLASLLPLKYSAKLLHGETVLINGAIGVSGRIAIQVAKMLGAGKVIGTGRNEQSLGLLTQLGADIIIDLKQPEDRLQKVFERESRNIDVVIDFLWGHPAEILINTFIPNEAGFAKRNIRYIQIGEMAGSHISLPGSALRTSGLQMMGVGKVPMETLFEEVENVYNLIRTDKFYMDIERVPLSEIASAWQQTDTAGKRIVIVP</sequence>
<dbReference type="InterPro" id="IPR051397">
    <property type="entry name" value="Zn-ADH-like_protein"/>
</dbReference>
<evidence type="ECO:0000313" key="3">
    <source>
        <dbReference type="Proteomes" id="UP001500067"/>
    </source>
</evidence>
<dbReference type="PANTHER" id="PTHR43677">
    <property type="entry name" value="SHORT-CHAIN DEHYDROGENASE/REDUCTASE"/>
    <property type="match status" value="1"/>
</dbReference>
<dbReference type="Proteomes" id="UP001500067">
    <property type="component" value="Unassembled WGS sequence"/>
</dbReference>
<dbReference type="InterPro" id="IPR013149">
    <property type="entry name" value="ADH-like_C"/>
</dbReference>
<reference evidence="3" key="1">
    <citation type="journal article" date="2019" name="Int. J. Syst. Evol. Microbiol.">
        <title>The Global Catalogue of Microorganisms (GCM) 10K type strain sequencing project: providing services to taxonomists for standard genome sequencing and annotation.</title>
        <authorList>
            <consortium name="The Broad Institute Genomics Platform"/>
            <consortium name="The Broad Institute Genome Sequencing Center for Infectious Disease"/>
            <person name="Wu L."/>
            <person name="Ma J."/>
        </authorList>
    </citation>
    <scope>NUCLEOTIDE SEQUENCE [LARGE SCALE GENOMIC DNA]</scope>
    <source>
        <strain evidence="3">JCM 32105</strain>
    </source>
</reference>
<dbReference type="SUPFAM" id="SSF51735">
    <property type="entry name" value="NAD(P)-binding Rossmann-fold domains"/>
    <property type="match status" value="1"/>
</dbReference>
<dbReference type="PANTHER" id="PTHR43677:SF11">
    <property type="entry name" value="ZINC-CONTAINING ALCOHOL DEHYDROGENASE"/>
    <property type="match status" value="1"/>
</dbReference>
<name>A0ABP8N606_9BACT</name>
<dbReference type="RefSeq" id="WP_345078760.1">
    <property type="nucleotide sequence ID" value="NZ_BAABFA010000005.1"/>
</dbReference>
<evidence type="ECO:0000259" key="1">
    <source>
        <dbReference type="Pfam" id="PF00107"/>
    </source>
</evidence>
<dbReference type="Gene3D" id="3.40.50.720">
    <property type="entry name" value="NAD(P)-binding Rossmann-like Domain"/>
    <property type="match status" value="1"/>
</dbReference>
<protein>
    <submittedName>
        <fullName evidence="2">Zinc-binding alcohol dehydrogenase family protein</fullName>
    </submittedName>
</protein>
<feature type="domain" description="Alcohol dehydrogenase-like C-terminal" evidence="1">
    <location>
        <begin position="146"/>
        <end position="210"/>
    </location>
</feature>
<proteinExistence type="predicted"/>
<gene>
    <name evidence="2" type="ORF">GCM10023093_07580</name>
</gene>
<dbReference type="InterPro" id="IPR036291">
    <property type="entry name" value="NAD(P)-bd_dom_sf"/>
</dbReference>
<dbReference type="Pfam" id="PF00107">
    <property type="entry name" value="ADH_zinc_N"/>
    <property type="match status" value="1"/>
</dbReference>
<accession>A0ABP8N606</accession>
<evidence type="ECO:0000313" key="2">
    <source>
        <dbReference type="EMBL" id="GAA4461929.1"/>
    </source>
</evidence>
<dbReference type="InterPro" id="IPR011032">
    <property type="entry name" value="GroES-like_sf"/>
</dbReference>
<dbReference type="EMBL" id="BAABFA010000005">
    <property type="protein sequence ID" value="GAA4461929.1"/>
    <property type="molecule type" value="Genomic_DNA"/>
</dbReference>
<dbReference type="SUPFAM" id="SSF50129">
    <property type="entry name" value="GroES-like"/>
    <property type="match status" value="1"/>
</dbReference>